<organism evidence="1 2">
    <name type="scientific">Schizothecium vesticola</name>
    <dbReference type="NCBI Taxonomy" id="314040"/>
    <lineage>
        <taxon>Eukaryota</taxon>
        <taxon>Fungi</taxon>
        <taxon>Dikarya</taxon>
        <taxon>Ascomycota</taxon>
        <taxon>Pezizomycotina</taxon>
        <taxon>Sordariomycetes</taxon>
        <taxon>Sordariomycetidae</taxon>
        <taxon>Sordariales</taxon>
        <taxon>Schizotheciaceae</taxon>
        <taxon>Schizothecium</taxon>
    </lineage>
</organism>
<gene>
    <name evidence="1" type="ORF">B0T18DRAFT_413420</name>
</gene>
<evidence type="ECO:0000313" key="2">
    <source>
        <dbReference type="Proteomes" id="UP001172155"/>
    </source>
</evidence>
<keyword evidence="2" id="KW-1185">Reference proteome</keyword>
<accession>A0AA40ENP1</accession>
<dbReference type="Proteomes" id="UP001172155">
    <property type="component" value="Unassembled WGS sequence"/>
</dbReference>
<protein>
    <recommendedName>
        <fullName evidence="3">Indole-diterpene biosynthesis protein PaxU</fullName>
    </recommendedName>
</protein>
<dbReference type="InterPro" id="IPR008547">
    <property type="entry name" value="DUF829_TMEM53"/>
</dbReference>
<evidence type="ECO:0000313" key="1">
    <source>
        <dbReference type="EMBL" id="KAK0742646.1"/>
    </source>
</evidence>
<dbReference type="EMBL" id="JAUKUD010000005">
    <property type="protein sequence ID" value="KAK0742646.1"/>
    <property type="molecule type" value="Genomic_DNA"/>
</dbReference>
<dbReference type="PANTHER" id="PTHR12265">
    <property type="entry name" value="TRANSMEMBRANE PROTEIN 53"/>
    <property type="match status" value="1"/>
</dbReference>
<dbReference type="AlphaFoldDB" id="A0AA40ENP1"/>
<dbReference type="PANTHER" id="PTHR12265:SF40">
    <property type="entry name" value="DUF829-DOMAIN-CONTAINING PROTEIN"/>
    <property type="match status" value="1"/>
</dbReference>
<proteinExistence type="predicted"/>
<evidence type="ECO:0008006" key="3">
    <source>
        <dbReference type="Google" id="ProtNLM"/>
    </source>
</evidence>
<comment type="caution">
    <text evidence="1">The sequence shown here is derived from an EMBL/GenBank/DDBJ whole genome shotgun (WGS) entry which is preliminary data.</text>
</comment>
<sequence>MASSTPTPKPLAFMETLSPIVSFYQPPPTAPTPTTTPTSSPKLILFASWTGAQDMHIAKYLARYRTLYPSSPIILIKSPPHLLTLKPHTLPSAVSPAVPIIHSLFPPGTTTTTTTAKPELLVHILSNGGSSSLASLYTALSPATLPPHITFIDSAPSEIGLHTSAQFFMAFAPRAGLLRALYVPLAYLLAGVLVGGVKAGVLVEWIKVWGDMHNDREGGNRGEVRRTYVYSEEDRLVDYRCVERHAAAARELGFEVRMERFVGTAHVLHARGEGEGRYWGLVKETWEGAQR</sequence>
<name>A0AA40ENP1_9PEZI</name>
<reference evidence="1" key="1">
    <citation type="submission" date="2023-06" db="EMBL/GenBank/DDBJ databases">
        <title>Genome-scale phylogeny and comparative genomics of the fungal order Sordariales.</title>
        <authorList>
            <consortium name="Lawrence Berkeley National Laboratory"/>
            <person name="Hensen N."/>
            <person name="Bonometti L."/>
            <person name="Westerberg I."/>
            <person name="Brannstrom I.O."/>
            <person name="Guillou S."/>
            <person name="Cros-Aarteil S."/>
            <person name="Calhoun S."/>
            <person name="Haridas S."/>
            <person name="Kuo A."/>
            <person name="Mondo S."/>
            <person name="Pangilinan J."/>
            <person name="Riley R."/>
            <person name="LaButti K."/>
            <person name="Andreopoulos B."/>
            <person name="Lipzen A."/>
            <person name="Chen C."/>
            <person name="Yanf M."/>
            <person name="Daum C."/>
            <person name="Ng V."/>
            <person name="Clum A."/>
            <person name="Steindorff A."/>
            <person name="Ohm R."/>
            <person name="Martin F."/>
            <person name="Silar P."/>
            <person name="Natvig D."/>
            <person name="Lalanne C."/>
            <person name="Gautier V."/>
            <person name="Ament-velasquez S.L."/>
            <person name="Kruys A."/>
            <person name="Hutchinson M.I."/>
            <person name="Powell A.J."/>
            <person name="Barry K."/>
            <person name="Miller A.N."/>
            <person name="Grigoriev I.V."/>
            <person name="Debuchy R."/>
            <person name="Gladieux P."/>
            <person name="Thoren M.H."/>
            <person name="Johannesson H."/>
        </authorList>
    </citation>
    <scope>NUCLEOTIDE SEQUENCE</scope>
    <source>
        <strain evidence="1">SMH3187-1</strain>
    </source>
</reference>
<dbReference type="Pfam" id="PF05705">
    <property type="entry name" value="DUF829"/>
    <property type="match status" value="1"/>
</dbReference>